<dbReference type="Pfam" id="PF05190">
    <property type="entry name" value="MutS_IV"/>
    <property type="match status" value="1"/>
</dbReference>
<feature type="compositionally biased region" description="Polar residues" evidence="6">
    <location>
        <begin position="36"/>
        <end position="45"/>
    </location>
</feature>
<dbReference type="InParanoid" id="Q6FUM7"/>
<dbReference type="InterPro" id="IPR036678">
    <property type="entry name" value="MutS_con_dom_sf"/>
</dbReference>
<evidence type="ECO:0000256" key="2">
    <source>
        <dbReference type="ARBA" id="ARBA00022741"/>
    </source>
</evidence>
<feature type="compositionally biased region" description="Polar residues" evidence="6">
    <location>
        <begin position="1"/>
        <end position="10"/>
    </location>
</feature>
<feature type="region of interest" description="Disordered" evidence="6">
    <location>
        <begin position="1"/>
        <end position="72"/>
    </location>
</feature>
<keyword evidence="2" id="KW-0547">Nucleotide-binding</keyword>
<dbReference type="PIRSF" id="PIRSF005813">
    <property type="entry name" value="MSH2"/>
    <property type="match status" value="1"/>
</dbReference>
<dbReference type="VEuPathDB" id="FungiDB:CAGL0F02167g"/>
<feature type="domain" description="DNA mismatch repair proteins mutS family" evidence="7">
    <location>
        <begin position="719"/>
        <end position="735"/>
    </location>
</feature>
<evidence type="ECO:0000256" key="4">
    <source>
        <dbReference type="ARBA" id="ARBA00023125"/>
    </source>
</evidence>
<name>Q6FUM7_CANGA</name>
<reference evidence="9 10" key="1">
    <citation type="journal article" date="2004" name="Nature">
        <title>Genome evolution in yeasts.</title>
        <authorList>
            <consortium name="Genolevures"/>
            <person name="Dujon B."/>
            <person name="Sherman D."/>
            <person name="Fischer G."/>
            <person name="Durrens P."/>
            <person name="Casaregola S."/>
            <person name="Lafontaine I."/>
            <person name="de Montigny J."/>
            <person name="Marck C."/>
            <person name="Neuveglise C."/>
            <person name="Talla E."/>
            <person name="Goffard N."/>
            <person name="Frangeul L."/>
            <person name="Aigle M."/>
            <person name="Anthouard V."/>
            <person name="Babour A."/>
            <person name="Barbe V."/>
            <person name="Barnay S."/>
            <person name="Blanchin S."/>
            <person name="Beckerich J.M."/>
            <person name="Beyne E."/>
            <person name="Bleykasten C."/>
            <person name="Boisrame A."/>
            <person name="Boyer J."/>
            <person name="Cattolico L."/>
            <person name="Confanioleri F."/>
            <person name="de Daruvar A."/>
            <person name="Despons L."/>
            <person name="Fabre E."/>
            <person name="Fairhead C."/>
            <person name="Ferry-Dumazet H."/>
            <person name="Groppi A."/>
            <person name="Hantraye F."/>
            <person name="Hennequin C."/>
            <person name="Jauniaux N."/>
            <person name="Joyet P."/>
            <person name="Kachouri R."/>
            <person name="Kerrest A."/>
            <person name="Koszul R."/>
            <person name="Lemaire M."/>
            <person name="Lesur I."/>
            <person name="Ma L."/>
            <person name="Muller H."/>
            <person name="Nicaud J.M."/>
            <person name="Nikolski M."/>
            <person name="Oztas S."/>
            <person name="Ozier-Kalogeropoulos O."/>
            <person name="Pellenz S."/>
            <person name="Potier S."/>
            <person name="Richard G.F."/>
            <person name="Straub M.L."/>
            <person name="Suleau A."/>
            <person name="Swennene D."/>
            <person name="Tekaia F."/>
            <person name="Wesolowski-Louvel M."/>
            <person name="Westhof E."/>
            <person name="Wirth B."/>
            <person name="Zeniou-Meyer M."/>
            <person name="Zivanovic I."/>
            <person name="Bolotin-Fukuhara M."/>
            <person name="Thierry A."/>
            <person name="Bouchier C."/>
            <person name="Caudron B."/>
            <person name="Scarpelli C."/>
            <person name="Gaillardin C."/>
            <person name="Weissenbach J."/>
            <person name="Wincker P."/>
            <person name="Souciet J.L."/>
        </authorList>
    </citation>
    <scope>NUCLEOTIDE SEQUENCE [LARGE SCALE GENOMIC DNA]</scope>
    <source>
        <strain evidence="10">ATCC 2001 / BCRC 20586 / JCM 3761 / NBRC 0622 / NRRL Y-65 / CBS 138</strain>
    </source>
</reference>
<dbReference type="Gene3D" id="1.10.1420.10">
    <property type="match status" value="2"/>
</dbReference>
<dbReference type="GO" id="GO:0006298">
    <property type="term" value="P:mismatch repair"/>
    <property type="evidence" value="ECO:0007669"/>
    <property type="project" value="InterPro"/>
</dbReference>
<dbReference type="SUPFAM" id="SSF52540">
    <property type="entry name" value="P-loop containing nucleoside triphosphate hydrolases"/>
    <property type="match status" value="1"/>
</dbReference>
<protein>
    <recommendedName>
        <fullName evidence="7">DNA mismatch repair proteins mutS family domain-containing protein</fullName>
    </recommendedName>
</protein>
<evidence type="ECO:0000313" key="8">
    <source>
        <dbReference type="CGD" id="CAL0131122"/>
    </source>
</evidence>
<dbReference type="FunCoup" id="Q6FUM7">
    <property type="interactions" value="403"/>
</dbReference>
<dbReference type="InterPro" id="IPR036187">
    <property type="entry name" value="DNA_mismatch_repair_MutS_sf"/>
</dbReference>
<keyword evidence="4" id="KW-0238">DNA-binding</keyword>
<dbReference type="AlphaFoldDB" id="Q6FUM7"/>
<dbReference type="CGD" id="CAL0131122">
    <property type="gene designation" value="CAGL0F02167g"/>
</dbReference>
<evidence type="ECO:0000313" key="9">
    <source>
        <dbReference type="EMBL" id="CAG58991.1"/>
    </source>
</evidence>
<comment type="similarity">
    <text evidence="1">Belongs to the DNA mismatch repair MutS family.</text>
</comment>
<dbReference type="GO" id="GO:0005524">
    <property type="term" value="F:ATP binding"/>
    <property type="evidence" value="ECO:0007669"/>
    <property type="project" value="UniProtKB-KW"/>
</dbReference>
<dbReference type="PANTHER" id="PTHR11361">
    <property type="entry name" value="DNA MISMATCH REPAIR PROTEIN MUTS FAMILY MEMBER"/>
    <property type="match status" value="1"/>
</dbReference>
<evidence type="ECO:0000259" key="7">
    <source>
        <dbReference type="PROSITE" id="PS00486"/>
    </source>
</evidence>
<dbReference type="GO" id="GO:1990391">
    <property type="term" value="C:DNA repair complex"/>
    <property type="evidence" value="ECO:0007669"/>
    <property type="project" value="EnsemblFungi"/>
</dbReference>
<dbReference type="Gene3D" id="3.30.420.110">
    <property type="entry name" value="MutS, connector domain"/>
    <property type="match status" value="1"/>
</dbReference>
<dbReference type="InterPro" id="IPR011184">
    <property type="entry name" value="DNA_mismatch_repair_Msh2"/>
</dbReference>
<dbReference type="STRING" id="284593.Q6FUM7"/>
<evidence type="ECO:0000256" key="1">
    <source>
        <dbReference type="ARBA" id="ARBA00006271"/>
    </source>
</evidence>
<dbReference type="GO" id="GO:0000400">
    <property type="term" value="F:four-way junction DNA binding"/>
    <property type="evidence" value="ECO:0007669"/>
    <property type="project" value="EnsemblFungi"/>
</dbReference>
<dbReference type="InterPro" id="IPR045076">
    <property type="entry name" value="MutS"/>
</dbReference>
<dbReference type="GO" id="GO:0140664">
    <property type="term" value="F:ATP-dependent DNA damage sensor activity"/>
    <property type="evidence" value="ECO:0007669"/>
    <property type="project" value="InterPro"/>
</dbReference>
<evidence type="ECO:0000256" key="6">
    <source>
        <dbReference type="SAM" id="MobiDB-lite"/>
    </source>
</evidence>
<dbReference type="CDD" id="cd03282">
    <property type="entry name" value="ABC_MSH4_euk"/>
    <property type="match status" value="1"/>
</dbReference>
<dbReference type="InterPro" id="IPR000432">
    <property type="entry name" value="DNA_mismatch_repair_MutS_C"/>
</dbReference>
<evidence type="ECO:0000256" key="5">
    <source>
        <dbReference type="ARBA" id="ARBA00023254"/>
    </source>
</evidence>
<sequence>MSEENLSSFLNPRIFESKTGSRMTHSQNLNEKKTKCSSPGNSTYSDGKKFAMSGKRKLPASNSYPKTKQSRYCQSPSYTNTISGLEATVSTNRTTRTGNKSIKSVFSVPDTVIFSIYESSKEVDTTIGISLINFSTGEIILTEYVDSQLFIRTMNKIQLYEPTDILIPCHSVRPHMSKLATILKLNINHEIKIHIAKSSCYNNRRSIEFIKASSINKADGIQILLAKLYEKRHCLFSLAAATEFLQSKNSVKGLTPKKNKVLSDYSRFRIRYEAIENTLLIDSKTVTNLELIRTLEGDEKLSLFGTLNTTCTKMGYRNLRGAILQPLTDLNGITNRLKSVEELTECEFLNGIRLVLRQLPDLDIVFSKLLTAGKKSIGVTQKINYALLIKDAIKTLEDIRQILLKFHPKSTLLSEIRNSFVNCTLQDFGILIQKYIKPDSSWASNSLELQNQRLYCLNEESNSLLGTLRSLYSKISEEILNDISCFGEKHCIHASPNFRTGVGFFIKVSDSDYIKIEKNRVNIINKVNKRGHVEFTTLPLTKKNIRLNTLITEIETLSESLVTELLYTLSKSVEELFILTESSALLDLLCCFAHNAIEYSYCFPKFSDKIFVIDARDPVMERLIKNYIRNDISSTLYSSRLQIITGANMTGKTAFLRQIPLLCIMAQMGSPIPAENAILPVYENIHTRLCNDSMEMTSSNFSFEMKEMAYILECCNAESLIIIDELGRGTSIGDGFAISLAILNYLSKLESTTFISTHFDVIPMILKNKPSIRHLHMKAQIINCNEIIKEYKASSVEITSIPKIDGISCVRNIFDEDIINSAINMSKAINKMGSFSTLSEQHYLGSATTSETEVLFMKKIMDMVEILKELNKNNGNLSHNAIKRIQYEFLENFTK</sequence>
<accession>Q6FUM7</accession>
<dbReference type="Pfam" id="PF05192">
    <property type="entry name" value="MutS_III"/>
    <property type="match status" value="1"/>
</dbReference>
<keyword evidence="5" id="KW-0469">Meiosis</keyword>
<dbReference type="KEGG" id="cgr:2887759"/>
<feature type="compositionally biased region" description="Polar residues" evidence="6">
    <location>
        <begin position="18"/>
        <end position="29"/>
    </location>
</feature>
<dbReference type="GO" id="GO:0000403">
    <property type="term" value="F:Y-form DNA binding"/>
    <property type="evidence" value="ECO:0007669"/>
    <property type="project" value="EnsemblFungi"/>
</dbReference>
<organism evidence="9 10">
    <name type="scientific">Candida glabrata (strain ATCC 2001 / BCRC 20586 / JCM 3761 / NBRC 0622 / NRRL Y-65 / CBS 138)</name>
    <name type="common">Yeast</name>
    <name type="synonym">Nakaseomyces glabratus</name>
    <dbReference type="NCBI Taxonomy" id="284593"/>
    <lineage>
        <taxon>Eukaryota</taxon>
        <taxon>Fungi</taxon>
        <taxon>Dikarya</taxon>
        <taxon>Ascomycota</taxon>
        <taxon>Saccharomycotina</taxon>
        <taxon>Saccharomycetes</taxon>
        <taxon>Saccharomycetales</taxon>
        <taxon>Saccharomycetaceae</taxon>
        <taxon>Nakaseomyces</taxon>
    </lineage>
</organism>
<keyword evidence="10" id="KW-1185">Reference proteome</keyword>
<dbReference type="Proteomes" id="UP000002428">
    <property type="component" value="Chromosome F"/>
</dbReference>
<dbReference type="SMART" id="SM00533">
    <property type="entry name" value="MUTSd"/>
    <property type="match status" value="1"/>
</dbReference>
<dbReference type="InterPro" id="IPR027417">
    <property type="entry name" value="P-loop_NTPase"/>
</dbReference>
<dbReference type="HOGENOM" id="CLU_002472_7_3_1"/>
<dbReference type="InterPro" id="IPR007861">
    <property type="entry name" value="DNA_mismatch_repair_MutS_clamp"/>
</dbReference>
<dbReference type="InterPro" id="IPR007696">
    <property type="entry name" value="DNA_mismatch_repair_MutS_core"/>
</dbReference>
<dbReference type="SUPFAM" id="SSF48334">
    <property type="entry name" value="DNA repair protein MutS, domain III"/>
    <property type="match status" value="1"/>
</dbReference>
<dbReference type="PROSITE" id="PS00486">
    <property type="entry name" value="DNA_MISMATCH_REPAIR_2"/>
    <property type="match status" value="1"/>
</dbReference>
<dbReference type="eggNOG" id="KOG0220">
    <property type="taxonomic scope" value="Eukaryota"/>
</dbReference>
<dbReference type="PANTHER" id="PTHR11361:SF21">
    <property type="entry name" value="MUTS PROTEIN HOMOLOG 4"/>
    <property type="match status" value="1"/>
</dbReference>
<dbReference type="EMBL" id="CR380952">
    <property type="protein sequence ID" value="CAG58991.1"/>
    <property type="molecule type" value="Genomic_DNA"/>
</dbReference>
<dbReference type="GO" id="GO:0062037">
    <property type="term" value="F:D-loop DNA binding"/>
    <property type="evidence" value="ECO:0007669"/>
    <property type="project" value="EnsemblFungi"/>
</dbReference>
<dbReference type="GO" id="GO:0030983">
    <property type="term" value="F:mismatched DNA binding"/>
    <property type="evidence" value="ECO:0007669"/>
    <property type="project" value="InterPro"/>
</dbReference>
<dbReference type="GO" id="GO:0000228">
    <property type="term" value="C:nuclear chromosome"/>
    <property type="evidence" value="ECO:0007669"/>
    <property type="project" value="EnsemblFungi"/>
</dbReference>
<dbReference type="OMA" id="KMTMLYK"/>
<proteinExistence type="inferred from homology"/>
<evidence type="ECO:0000313" key="10">
    <source>
        <dbReference type="Proteomes" id="UP000002428"/>
    </source>
</evidence>
<dbReference type="GO" id="GO:0062128">
    <property type="term" value="C:MutSgamma complex"/>
    <property type="evidence" value="ECO:0007669"/>
    <property type="project" value="EnsemblFungi"/>
</dbReference>
<keyword evidence="3" id="KW-0067">ATP-binding</keyword>
<feature type="compositionally biased region" description="Polar residues" evidence="6">
    <location>
        <begin position="60"/>
        <end position="72"/>
    </location>
</feature>
<dbReference type="GO" id="GO:0007131">
    <property type="term" value="P:reciprocal meiotic recombination"/>
    <property type="evidence" value="ECO:0007669"/>
    <property type="project" value="EnsemblFungi"/>
</dbReference>
<gene>
    <name evidence="8 9" type="ordered locus">CAGL0F02167g</name>
</gene>
<dbReference type="Gene3D" id="3.40.50.300">
    <property type="entry name" value="P-loop containing nucleotide triphosphate hydrolases"/>
    <property type="match status" value="1"/>
</dbReference>
<dbReference type="SMART" id="SM00534">
    <property type="entry name" value="MUTSac"/>
    <property type="match status" value="1"/>
</dbReference>
<dbReference type="Pfam" id="PF00488">
    <property type="entry name" value="MutS_V"/>
    <property type="match status" value="1"/>
</dbReference>
<evidence type="ECO:0000256" key="3">
    <source>
        <dbReference type="ARBA" id="ARBA00022840"/>
    </source>
</evidence>